<reference evidence="2" key="1">
    <citation type="submission" date="2018-02" db="EMBL/GenBank/DDBJ databases">
        <authorList>
            <person name="Kim S.-K."/>
            <person name="Jung H.-I."/>
            <person name="Lee S.-W."/>
        </authorList>
    </citation>
    <scope>NUCLEOTIDE SEQUENCE</scope>
    <source>
        <strain evidence="2">SK3146</strain>
    </source>
</reference>
<protein>
    <submittedName>
        <fullName evidence="2">Uncharacterized protein</fullName>
    </submittedName>
</protein>
<proteinExistence type="predicted"/>
<feature type="transmembrane region" description="Helical" evidence="1">
    <location>
        <begin position="35"/>
        <end position="54"/>
    </location>
</feature>
<sequence length="129" mass="13790">MATVFGVIIYMTFISLGIPDSLPGSAWPAIRPDLGGSFGFAGILSMIVAGGTIVSRLSQCQSLSNRHVPCAAFRFYVQGTVYFCAAYPTFFCFFARLATARYALSSMMSCSSAERISNSSRLAGSGIRL</sequence>
<name>A0ABY4RH46_9BACL</name>
<keyword evidence="1" id="KW-0812">Transmembrane</keyword>
<keyword evidence="1" id="KW-0472">Membrane</keyword>
<evidence type="ECO:0000313" key="3">
    <source>
        <dbReference type="Proteomes" id="UP001057134"/>
    </source>
</evidence>
<evidence type="ECO:0000256" key="1">
    <source>
        <dbReference type="SAM" id="Phobius"/>
    </source>
</evidence>
<feature type="transmembrane region" description="Helical" evidence="1">
    <location>
        <begin position="75"/>
        <end position="98"/>
    </location>
</feature>
<gene>
    <name evidence="2" type="ORF">SK3146_00843</name>
</gene>
<organism evidence="2 3">
    <name type="scientific">Paenibacillus konkukensis</name>
    <dbReference type="NCBI Taxonomy" id="2020716"/>
    <lineage>
        <taxon>Bacteria</taxon>
        <taxon>Bacillati</taxon>
        <taxon>Bacillota</taxon>
        <taxon>Bacilli</taxon>
        <taxon>Bacillales</taxon>
        <taxon>Paenibacillaceae</taxon>
        <taxon>Paenibacillus</taxon>
    </lineage>
</organism>
<dbReference type="Proteomes" id="UP001057134">
    <property type="component" value="Chromosome"/>
</dbReference>
<keyword evidence="3" id="KW-1185">Reference proteome</keyword>
<reference evidence="2" key="2">
    <citation type="journal article" date="2021" name="J Anim Sci Technol">
        <title>Complete genome sequence of Paenibacillus konkukensis sp. nov. SK3146 as a potential probiotic strain.</title>
        <authorList>
            <person name="Jung H.I."/>
            <person name="Park S."/>
            <person name="Niu K.M."/>
            <person name="Lee S.W."/>
            <person name="Kothari D."/>
            <person name="Yi K.J."/>
            <person name="Kim S.K."/>
        </authorList>
    </citation>
    <scope>NUCLEOTIDE SEQUENCE</scope>
    <source>
        <strain evidence="2">SK3146</strain>
    </source>
</reference>
<dbReference type="EMBL" id="CP027059">
    <property type="protein sequence ID" value="UQZ81687.1"/>
    <property type="molecule type" value="Genomic_DNA"/>
</dbReference>
<evidence type="ECO:0000313" key="2">
    <source>
        <dbReference type="EMBL" id="UQZ81687.1"/>
    </source>
</evidence>
<keyword evidence="1" id="KW-1133">Transmembrane helix</keyword>
<accession>A0ABY4RH46</accession>